<accession>A0ABV4TVM7</accession>
<feature type="transmembrane region" description="Helical" evidence="1">
    <location>
        <begin position="20"/>
        <end position="43"/>
    </location>
</feature>
<evidence type="ECO:0000313" key="3">
    <source>
        <dbReference type="Proteomes" id="UP001575181"/>
    </source>
</evidence>
<keyword evidence="3" id="KW-1185">Reference proteome</keyword>
<reference evidence="2 3" key="1">
    <citation type="submission" date="2024-08" db="EMBL/GenBank/DDBJ databases">
        <title>Whole-genome sequencing of halo(alkali)philic microorganisms from hypersaline lakes.</title>
        <authorList>
            <person name="Sorokin D.Y."/>
            <person name="Merkel A.Y."/>
            <person name="Messina E."/>
            <person name="Yakimov M."/>
        </authorList>
    </citation>
    <scope>NUCLEOTIDE SEQUENCE [LARGE SCALE GENOMIC DNA]</scope>
    <source>
        <strain evidence="2 3">Cl-TMA</strain>
    </source>
</reference>
<sequence>MFRLGLRFRGRPLPRWRLLLGILSAGVAGVLLLWVLLGFLPGFPPVPGASGPGGLRAVAAVIVAGLLVASLAFADF</sequence>
<feature type="transmembrane region" description="Helical" evidence="1">
    <location>
        <begin position="55"/>
        <end position="74"/>
    </location>
</feature>
<proteinExistence type="predicted"/>
<comment type="caution">
    <text evidence="2">The sequence shown here is derived from an EMBL/GenBank/DDBJ whole genome shotgun (WGS) entry which is preliminary data.</text>
</comment>
<name>A0ABV4TVM7_9GAMM</name>
<dbReference type="Proteomes" id="UP001575181">
    <property type="component" value="Unassembled WGS sequence"/>
</dbReference>
<dbReference type="EMBL" id="JBGUAW010000004">
    <property type="protein sequence ID" value="MFA9460631.1"/>
    <property type="molecule type" value="Genomic_DNA"/>
</dbReference>
<keyword evidence="1" id="KW-0472">Membrane</keyword>
<evidence type="ECO:0000313" key="2">
    <source>
        <dbReference type="EMBL" id="MFA9460631.1"/>
    </source>
</evidence>
<gene>
    <name evidence="2" type="ORF">ACERLL_07305</name>
</gene>
<keyword evidence="1" id="KW-0812">Transmembrane</keyword>
<protein>
    <submittedName>
        <fullName evidence="2">Uncharacterized protein</fullName>
    </submittedName>
</protein>
<dbReference type="RefSeq" id="WP_373655412.1">
    <property type="nucleotide sequence ID" value="NZ_JBGUAW010000004.1"/>
</dbReference>
<evidence type="ECO:0000256" key="1">
    <source>
        <dbReference type="SAM" id="Phobius"/>
    </source>
</evidence>
<keyword evidence="1" id="KW-1133">Transmembrane helix</keyword>
<organism evidence="2 3">
    <name type="scientific">Thiohalorhabdus methylotrophus</name>
    <dbReference type="NCBI Taxonomy" id="3242694"/>
    <lineage>
        <taxon>Bacteria</taxon>
        <taxon>Pseudomonadati</taxon>
        <taxon>Pseudomonadota</taxon>
        <taxon>Gammaproteobacteria</taxon>
        <taxon>Thiohalorhabdales</taxon>
        <taxon>Thiohalorhabdaceae</taxon>
        <taxon>Thiohalorhabdus</taxon>
    </lineage>
</organism>